<evidence type="ECO:0000256" key="1">
    <source>
        <dbReference type="SAM" id="MobiDB-lite"/>
    </source>
</evidence>
<dbReference type="AlphaFoldDB" id="A0A7J6E985"/>
<sequence length="186" mass="20922">MRFLRRIAGFLGFVKDDGHEVKDEEDDDDDAAHNTSSQARNRTHFKESGLPRKGFSVPVQVSVDRSLPGPILAPSDSGDGGVQGLKWYAKRLRIDEDGDVADEFIDEVTRESLSMNTEHEKKPLPKFQAKYGTRPAKVQKQRYLGNSGGALWIFDGESRPQLKQHLWNVEEPYSSPSPRSLGTRLK</sequence>
<protein>
    <submittedName>
        <fullName evidence="2">Uncharacterized protein</fullName>
    </submittedName>
</protein>
<feature type="region of interest" description="Disordered" evidence="1">
    <location>
        <begin position="18"/>
        <end position="53"/>
    </location>
</feature>
<evidence type="ECO:0000313" key="3">
    <source>
        <dbReference type="Proteomes" id="UP000525078"/>
    </source>
</evidence>
<organism evidence="2 3">
    <name type="scientific">Cannabis sativa</name>
    <name type="common">Hemp</name>
    <name type="synonym">Marijuana</name>
    <dbReference type="NCBI Taxonomy" id="3483"/>
    <lineage>
        <taxon>Eukaryota</taxon>
        <taxon>Viridiplantae</taxon>
        <taxon>Streptophyta</taxon>
        <taxon>Embryophyta</taxon>
        <taxon>Tracheophyta</taxon>
        <taxon>Spermatophyta</taxon>
        <taxon>Magnoliopsida</taxon>
        <taxon>eudicotyledons</taxon>
        <taxon>Gunneridae</taxon>
        <taxon>Pentapetalae</taxon>
        <taxon>rosids</taxon>
        <taxon>fabids</taxon>
        <taxon>Rosales</taxon>
        <taxon>Cannabaceae</taxon>
        <taxon>Cannabis</taxon>
    </lineage>
</organism>
<dbReference type="PANTHER" id="PTHR35750">
    <property type="entry name" value="PHOSPHOLIPID HYDROPEROXIDE GLUTATHIONE PEROXIDASE"/>
    <property type="match status" value="1"/>
</dbReference>
<proteinExistence type="predicted"/>
<reference evidence="2 3" key="1">
    <citation type="journal article" date="2020" name="bioRxiv">
        <title>Sequence and annotation of 42 cannabis genomes reveals extensive copy number variation in cannabinoid synthesis and pathogen resistance genes.</title>
        <authorList>
            <person name="Mckernan K.J."/>
            <person name="Helbert Y."/>
            <person name="Kane L.T."/>
            <person name="Ebling H."/>
            <person name="Zhang L."/>
            <person name="Liu B."/>
            <person name="Eaton Z."/>
            <person name="Mclaughlin S."/>
            <person name="Kingan S."/>
            <person name="Baybayan P."/>
            <person name="Concepcion G."/>
            <person name="Jordan M."/>
            <person name="Riva A."/>
            <person name="Barbazuk W."/>
            <person name="Harkins T."/>
        </authorList>
    </citation>
    <scope>NUCLEOTIDE SEQUENCE [LARGE SCALE GENOMIC DNA]</scope>
    <source>
        <strain evidence="3">cv. Jamaican Lion 4</strain>
        <tissue evidence="2">Leaf</tissue>
    </source>
</reference>
<accession>A0A7J6E985</accession>
<dbReference type="PANTHER" id="PTHR35750:SF1">
    <property type="entry name" value="PHOSPHOLIPID HYDROPEROXIDE GLUTATHIONE PEROXIDASE"/>
    <property type="match status" value="1"/>
</dbReference>
<dbReference type="Proteomes" id="UP000525078">
    <property type="component" value="Unassembled WGS sequence"/>
</dbReference>
<comment type="caution">
    <text evidence="2">The sequence shown here is derived from an EMBL/GenBank/DDBJ whole genome shotgun (WGS) entry which is preliminary data.</text>
</comment>
<name>A0A7J6E985_CANSA</name>
<gene>
    <name evidence="2" type="ORF">F8388_013861</name>
</gene>
<evidence type="ECO:0000313" key="2">
    <source>
        <dbReference type="EMBL" id="KAF4354912.1"/>
    </source>
</evidence>
<dbReference type="EMBL" id="JAATIP010000274">
    <property type="protein sequence ID" value="KAF4354912.1"/>
    <property type="molecule type" value="Genomic_DNA"/>
</dbReference>